<name>A0ACB7NVQ2_9PEZI</name>
<proteinExistence type="predicted"/>
<keyword evidence="2" id="KW-1185">Reference proteome</keyword>
<reference evidence="1 2" key="1">
    <citation type="journal article" date="2021" name="Nat. Commun.">
        <title>Genetic determinants of endophytism in the Arabidopsis root mycobiome.</title>
        <authorList>
            <person name="Mesny F."/>
            <person name="Miyauchi S."/>
            <person name="Thiergart T."/>
            <person name="Pickel B."/>
            <person name="Atanasova L."/>
            <person name="Karlsson M."/>
            <person name="Huettel B."/>
            <person name="Barry K.W."/>
            <person name="Haridas S."/>
            <person name="Chen C."/>
            <person name="Bauer D."/>
            <person name="Andreopoulos W."/>
            <person name="Pangilinan J."/>
            <person name="LaButti K."/>
            <person name="Riley R."/>
            <person name="Lipzen A."/>
            <person name="Clum A."/>
            <person name="Drula E."/>
            <person name="Henrissat B."/>
            <person name="Kohler A."/>
            <person name="Grigoriev I.V."/>
            <person name="Martin F.M."/>
            <person name="Hacquard S."/>
        </authorList>
    </citation>
    <scope>NUCLEOTIDE SEQUENCE [LARGE SCALE GENOMIC DNA]</scope>
    <source>
        <strain evidence="1 2">MPI-SDFR-AT-0079</strain>
    </source>
</reference>
<dbReference type="EMBL" id="JAGIZQ010000007">
    <property type="protein sequence ID" value="KAH6617548.1"/>
    <property type="molecule type" value="Genomic_DNA"/>
</dbReference>
<organism evidence="1 2">
    <name type="scientific">Chaetomium tenue</name>
    <dbReference type="NCBI Taxonomy" id="1854479"/>
    <lineage>
        <taxon>Eukaryota</taxon>
        <taxon>Fungi</taxon>
        <taxon>Dikarya</taxon>
        <taxon>Ascomycota</taxon>
        <taxon>Pezizomycotina</taxon>
        <taxon>Sordariomycetes</taxon>
        <taxon>Sordariomycetidae</taxon>
        <taxon>Sordariales</taxon>
        <taxon>Chaetomiaceae</taxon>
        <taxon>Chaetomium</taxon>
    </lineage>
</organism>
<gene>
    <name evidence="1" type="ORF">F5144DRAFT_660933</name>
</gene>
<sequence>MARSGTWGSFSPTYGNIETCPARCSDSGANTGNWSVFANLNQLRHCQQAMFYDFSLYDPVDDPTINHRIHACASFGPDFSKIPASGAPVPPSSPVDVHFEVGWWQEGFGLAAPGLRSLIRQIRKYVDRGHGDTDAPFVMFGQSGQATIGVYIGQGLLNQGISKSPLAILQDNLENLNVSAPSLAMQLCGPKYGSTHAFGVMVTSNGTFGPIQDAIRAWENATCLSFAGSTSFSGQAMLTTPLLQINLNGTTDPSRLNTTIHSRGALRARATCRTVQVQSGDGCAELAARCGISGADFTKLHPGSFCSTLKPKQHVCCTSGDLPDFRPKPSQDGSCYSYQVKRNDNCANLAAEYGLTIEQIVSFNKNTWGWSGCTVLLFDAIICLSSGSPPFPGEIFNAECGPQKRGSKPPTDGSDIAAMNPCPLNACCNIWGQCGVTEDYCIDTNTGAPGTAAPDSYGCISNCGLGLVKGDGTGAIKIGYFEGYNLERSCLYQDAAQIDTTRYTHIHFAFAVLTENFEVSLGDTLSTYQFGEFKKLTGAKRILSFGGWTFSTHPDPEVGSSHPDTFHIFRNSVKPENRLKTAINIANFIKEHDLDGVDIDWEYPGAHDLPGIDPGEPDEGCNYLLLLVTLKNALPGKSVSISAPASYWYLKQYPISDIARIVDYIVFMSYDLHGQWDATSIWAQVGCITGNCLRSQVNLTETVQSLVMITKAGVPGRKVVVGVTSYGRSFDMVQPGCWGPNCFFTGDRLTSNAKKGVCTGTAGYLADAEIAEIMQDPGRIVTSYLDSSSHSNILVYDNNQWVGYMDSATKKTRTALYAGWGLGGTTDWATSLQVYHPVPRPADSWASYKMIASGGGNPKALPRNSSWTDLTCMAPETVYREYYTPSDRWHALHADDAWRDVVRQWQEVDSPSGISSLNFIKSATQTLHIQPANCGWVDDCGCDEFRPCPAGAENKTGGPAAELIYESLMKIHTMHHDYHTALFQAMAVISPALDDMEDTFAPIPQPKDDTWTLLLINLLTLGTLSVAAPLFNSELRKLPYFMGRPNTFDSAKDLTLTVVGQSTTIAKDLLPDKNSDWTTEGQNKFSHFMGTVVSGWANVTAMSLKKLFNGEPESLDILWSSMSDGKLVTGMSGGGSSSSNDYNSDLRAHITKTFFGFAIPHLWRYSRSYAFVMDSGLGCNEDKGPMREYIDDSVMKKTGACIDGRQYYLVYPADEACDDLVCGEKNKFSPPPGLDALGGITWGGIQTADLIKGSVRTWLQNGKKNGGALADPDNVVTAEDLLKVDVTTPGFIRLPVCSPERAFQSWDTAEPGSSANFPCDIPPGRNFCGISTFVGQTSDASPASRDCLQIIRNIENDGSTQWEVSTAGLSQRAIATAGSCRFGVEATANQGNAVFWVGGQDVRDIITDAVKKFGGSGKVSGYGELECNGNLGHQKVKWGIY</sequence>
<evidence type="ECO:0000313" key="2">
    <source>
        <dbReference type="Proteomes" id="UP000724584"/>
    </source>
</evidence>
<comment type="caution">
    <text evidence="1">The sequence shown here is derived from an EMBL/GenBank/DDBJ whole genome shotgun (WGS) entry which is preliminary data.</text>
</comment>
<dbReference type="Proteomes" id="UP000724584">
    <property type="component" value="Unassembled WGS sequence"/>
</dbReference>
<evidence type="ECO:0000313" key="1">
    <source>
        <dbReference type="EMBL" id="KAH6617548.1"/>
    </source>
</evidence>
<accession>A0ACB7NVQ2</accession>
<protein>
    <submittedName>
        <fullName evidence="1">Uncharacterized protein</fullName>
    </submittedName>
</protein>